<dbReference type="NCBIfam" id="TIGR03527">
    <property type="entry name" value="selenium_YedF"/>
    <property type="match status" value="1"/>
</dbReference>
<dbReference type="InterPro" id="IPR019870">
    <property type="entry name" value="Se_metab_YedF"/>
</dbReference>
<dbReference type="EMBL" id="BMYX01000026">
    <property type="protein sequence ID" value="GGY28246.1"/>
    <property type="molecule type" value="Genomic_DNA"/>
</dbReference>
<dbReference type="SUPFAM" id="SSF75169">
    <property type="entry name" value="DsrEFH-like"/>
    <property type="match status" value="1"/>
</dbReference>
<accession>A0A918UC57</accession>
<dbReference type="AlphaFoldDB" id="A0A918UC57"/>
<protein>
    <recommendedName>
        <fullName evidence="3">Selenium metabolism protein YedF</fullName>
    </recommendedName>
</protein>
<dbReference type="InterPro" id="IPR027396">
    <property type="entry name" value="DsrEFH-like"/>
</dbReference>
<proteinExistence type="predicted"/>
<evidence type="ECO:0000313" key="1">
    <source>
        <dbReference type="EMBL" id="GGY28246.1"/>
    </source>
</evidence>
<keyword evidence="2" id="KW-1185">Reference proteome</keyword>
<name>A0A918UC57_9NEIS</name>
<evidence type="ECO:0000313" key="2">
    <source>
        <dbReference type="Proteomes" id="UP000645257"/>
    </source>
</evidence>
<dbReference type="InterPro" id="IPR003787">
    <property type="entry name" value="Sulphur_relay_DsrE/F-like"/>
</dbReference>
<reference evidence="1" key="2">
    <citation type="submission" date="2020-09" db="EMBL/GenBank/DDBJ databases">
        <authorList>
            <person name="Sun Q."/>
            <person name="Kim S."/>
        </authorList>
    </citation>
    <scope>NUCLEOTIDE SEQUENCE</scope>
    <source>
        <strain evidence="1">KCTC 32182</strain>
    </source>
</reference>
<dbReference type="RefSeq" id="WP_189536634.1">
    <property type="nucleotide sequence ID" value="NZ_BMYX01000026.1"/>
</dbReference>
<dbReference type="Proteomes" id="UP000645257">
    <property type="component" value="Unassembled WGS sequence"/>
</dbReference>
<dbReference type="Pfam" id="PF02635">
    <property type="entry name" value="DsrE"/>
    <property type="match status" value="1"/>
</dbReference>
<sequence length="116" mass="12308">MSKTLNDCVIVVGNDGLGQGDEALRHKVLGSYFQTLLELGELPTAVVFYTAGVKMVADDSPVLRVLSSIAAEGVALIACRTCLEHYGLMERVAVGRIGNMMQIVEAQTAAAKVITL</sequence>
<comment type="caution">
    <text evidence="1">The sequence shown here is derived from an EMBL/GenBank/DDBJ whole genome shotgun (WGS) entry which is preliminary data.</text>
</comment>
<gene>
    <name evidence="1" type="ORF">GCM10011289_34340</name>
</gene>
<reference evidence="1" key="1">
    <citation type="journal article" date="2014" name="Int. J. Syst. Evol. Microbiol.">
        <title>Complete genome sequence of Corynebacterium casei LMG S-19264T (=DSM 44701T), isolated from a smear-ripened cheese.</title>
        <authorList>
            <consortium name="US DOE Joint Genome Institute (JGI-PGF)"/>
            <person name="Walter F."/>
            <person name="Albersmeier A."/>
            <person name="Kalinowski J."/>
            <person name="Ruckert C."/>
        </authorList>
    </citation>
    <scope>NUCLEOTIDE SEQUENCE</scope>
    <source>
        <strain evidence="1">KCTC 32182</strain>
    </source>
</reference>
<evidence type="ECO:0008006" key="3">
    <source>
        <dbReference type="Google" id="ProtNLM"/>
    </source>
</evidence>
<organism evidence="1 2">
    <name type="scientific">Paludibacterium paludis</name>
    <dbReference type="NCBI Taxonomy" id="1225769"/>
    <lineage>
        <taxon>Bacteria</taxon>
        <taxon>Pseudomonadati</taxon>
        <taxon>Pseudomonadota</taxon>
        <taxon>Betaproteobacteria</taxon>
        <taxon>Neisseriales</taxon>
        <taxon>Chromobacteriaceae</taxon>
        <taxon>Paludibacterium</taxon>
    </lineage>
</organism>
<dbReference type="Gene3D" id="3.40.1260.10">
    <property type="entry name" value="DsrEFH-like"/>
    <property type="match status" value="1"/>
</dbReference>